<feature type="compositionally biased region" description="Basic and acidic residues" evidence="1">
    <location>
        <begin position="1"/>
        <end position="22"/>
    </location>
</feature>
<sequence>MKAGLGDRMESSTGATEKDRKLSLAPWLRPRPAEGRTHSSRANPGVRLQSRLARPRLGVKAGRGFHQVPSPWAGRLGTCWNDFSLGRDGGTAGGAGTSGPQRQPLGPGILAGGGQPVLAGTTWASREGGTVREGTPAEETGEGEAGFPGIRELVLGSIPGSGDCDLSRRQTLHG</sequence>
<dbReference type="InParanoid" id="M3YSN3"/>
<accession>M3YSN3</accession>
<name>M3YSN3_MUSPF</name>
<organism evidence="2">
    <name type="scientific">Mustela putorius furo</name>
    <name type="common">European domestic ferret</name>
    <name type="synonym">Mustela furo</name>
    <dbReference type="NCBI Taxonomy" id="9669"/>
    <lineage>
        <taxon>Eukaryota</taxon>
        <taxon>Metazoa</taxon>
        <taxon>Chordata</taxon>
        <taxon>Craniata</taxon>
        <taxon>Vertebrata</taxon>
        <taxon>Euteleostomi</taxon>
        <taxon>Mammalia</taxon>
        <taxon>Eutheria</taxon>
        <taxon>Laurasiatheria</taxon>
        <taxon>Carnivora</taxon>
        <taxon>Caniformia</taxon>
        <taxon>Musteloidea</taxon>
        <taxon>Mustelidae</taxon>
        <taxon>Mustelinae</taxon>
        <taxon>Mustela</taxon>
    </lineage>
</organism>
<reference evidence="2" key="1">
    <citation type="submission" date="2024-06" db="UniProtKB">
        <authorList>
            <consortium name="Ensembl"/>
        </authorList>
    </citation>
    <scope>IDENTIFICATION</scope>
</reference>
<feature type="region of interest" description="Disordered" evidence="1">
    <location>
        <begin position="1"/>
        <end position="55"/>
    </location>
</feature>
<dbReference type="EMBL" id="AEYP01007681">
    <property type="status" value="NOT_ANNOTATED_CDS"/>
    <property type="molecule type" value="Genomic_DNA"/>
</dbReference>
<dbReference type="HOGENOM" id="CLU_1539513_0_0_1"/>
<dbReference type="AlphaFoldDB" id="M3YSN3"/>
<feature type="region of interest" description="Disordered" evidence="1">
    <location>
        <begin position="126"/>
        <end position="148"/>
    </location>
</feature>
<protein>
    <submittedName>
        <fullName evidence="2">Uncharacterized protein</fullName>
    </submittedName>
</protein>
<dbReference type="Ensembl" id="ENSMPUT00000014573.1">
    <property type="protein sequence ID" value="ENSMPUP00000014343.1"/>
    <property type="gene ID" value="ENSMPUG00000014452.1"/>
</dbReference>
<evidence type="ECO:0000313" key="2">
    <source>
        <dbReference type="Ensembl" id="ENSMPUP00000014343.1"/>
    </source>
</evidence>
<evidence type="ECO:0000256" key="1">
    <source>
        <dbReference type="SAM" id="MobiDB-lite"/>
    </source>
</evidence>
<proteinExistence type="predicted"/>